<protein>
    <submittedName>
        <fullName evidence="1">Uncharacterized protein</fullName>
    </submittedName>
</protein>
<proteinExistence type="predicted"/>
<accession>X0XKU5</accession>
<feature type="non-terminal residue" evidence="1">
    <location>
        <position position="1"/>
    </location>
</feature>
<reference evidence="1" key="1">
    <citation type="journal article" date="2014" name="Front. Microbiol.">
        <title>High frequency of phylogenetically diverse reductive dehalogenase-homologous genes in deep subseafloor sedimentary metagenomes.</title>
        <authorList>
            <person name="Kawai M."/>
            <person name="Futagami T."/>
            <person name="Toyoda A."/>
            <person name="Takaki Y."/>
            <person name="Nishi S."/>
            <person name="Hori S."/>
            <person name="Arai W."/>
            <person name="Tsubouchi T."/>
            <person name="Morono Y."/>
            <person name="Uchiyama I."/>
            <person name="Ito T."/>
            <person name="Fujiyama A."/>
            <person name="Inagaki F."/>
            <person name="Takami H."/>
        </authorList>
    </citation>
    <scope>NUCLEOTIDE SEQUENCE</scope>
    <source>
        <strain evidence="1">Expedition CK06-06</strain>
    </source>
</reference>
<feature type="non-terminal residue" evidence="1">
    <location>
        <position position="57"/>
    </location>
</feature>
<name>X0XKU5_9ZZZZ</name>
<evidence type="ECO:0000313" key="1">
    <source>
        <dbReference type="EMBL" id="GAG43799.1"/>
    </source>
</evidence>
<dbReference type="AlphaFoldDB" id="X0XKU5"/>
<comment type="caution">
    <text evidence="1">The sequence shown here is derived from an EMBL/GenBank/DDBJ whole genome shotgun (WGS) entry which is preliminary data.</text>
</comment>
<sequence>YNLRVGTTPGGDEVSAGMAEGASGWRRIPALGNAQQRLSWTLKGLPPGTYYWSVQAI</sequence>
<organism evidence="1">
    <name type="scientific">marine sediment metagenome</name>
    <dbReference type="NCBI Taxonomy" id="412755"/>
    <lineage>
        <taxon>unclassified sequences</taxon>
        <taxon>metagenomes</taxon>
        <taxon>ecological metagenomes</taxon>
    </lineage>
</organism>
<dbReference type="EMBL" id="BARS01059261">
    <property type="protein sequence ID" value="GAG43799.1"/>
    <property type="molecule type" value="Genomic_DNA"/>
</dbReference>
<gene>
    <name evidence="1" type="ORF">S01H1_85952</name>
</gene>